<dbReference type="InterPro" id="IPR007167">
    <property type="entry name" value="Fe-transptr_FeoA-like"/>
</dbReference>
<dbReference type="InterPro" id="IPR038157">
    <property type="entry name" value="FeoA_core_dom"/>
</dbReference>
<organism evidence="10 12">
    <name type="scientific">Haloterrigena gelatinilytica</name>
    <dbReference type="NCBI Taxonomy" id="2741724"/>
    <lineage>
        <taxon>Archaea</taxon>
        <taxon>Methanobacteriati</taxon>
        <taxon>Methanobacteriota</taxon>
        <taxon>Stenosarchaea group</taxon>
        <taxon>Halobacteria</taxon>
        <taxon>Halobacteriales</taxon>
        <taxon>Natrialbaceae</taxon>
        <taxon>Haloterrigena</taxon>
    </lineage>
</organism>
<dbReference type="PANTHER" id="PTHR33238">
    <property type="entry name" value="IRON (METAL) DEPENDENT REPRESSOR, DTXR FAMILY"/>
    <property type="match status" value="1"/>
</dbReference>
<name>A0A8J8GQ71_9EURY</name>
<dbReference type="RefSeq" id="WP_174679549.1">
    <property type="nucleotide sequence ID" value="NZ_JABUQZ010000001.1"/>
</dbReference>
<dbReference type="GO" id="GO:0046983">
    <property type="term" value="F:protein dimerization activity"/>
    <property type="evidence" value="ECO:0007669"/>
    <property type="project" value="InterPro"/>
</dbReference>
<comment type="subunit">
    <text evidence="3">Homodimer.</text>
</comment>
<dbReference type="SMART" id="SM00899">
    <property type="entry name" value="FeoA"/>
    <property type="match status" value="1"/>
</dbReference>
<dbReference type="AlphaFoldDB" id="A0A8J8GQ71"/>
<evidence type="ECO:0000256" key="4">
    <source>
        <dbReference type="ARBA" id="ARBA00023004"/>
    </source>
</evidence>
<evidence type="ECO:0000313" key="13">
    <source>
        <dbReference type="Proteomes" id="UP001016761"/>
    </source>
</evidence>
<gene>
    <name evidence="10" type="ORF">HT576_16150</name>
    <name evidence="11" type="ORF">HTZ84_04310</name>
</gene>
<dbReference type="OrthoDB" id="24735at2157"/>
<comment type="caution">
    <text evidence="10">The sequence shown here is derived from an EMBL/GenBank/DDBJ whole genome shotgun (WGS) entry which is preliminary data.</text>
</comment>
<dbReference type="SUPFAM" id="SSF47979">
    <property type="entry name" value="Iron-dependent repressor protein, dimerization domain"/>
    <property type="match status" value="1"/>
</dbReference>
<dbReference type="Pfam" id="PF02742">
    <property type="entry name" value="Fe_dep_repr_C"/>
    <property type="match status" value="1"/>
</dbReference>
<dbReference type="InterPro" id="IPR036390">
    <property type="entry name" value="WH_DNA-bd_sf"/>
</dbReference>
<feature type="region of interest" description="Disordered" evidence="8">
    <location>
        <begin position="199"/>
        <end position="226"/>
    </location>
</feature>
<evidence type="ECO:0000313" key="10">
    <source>
        <dbReference type="EMBL" id="NUB92542.1"/>
    </source>
</evidence>
<dbReference type="Pfam" id="PF04023">
    <property type="entry name" value="FeoA"/>
    <property type="match status" value="1"/>
</dbReference>
<dbReference type="InterPro" id="IPR036388">
    <property type="entry name" value="WH-like_DNA-bd_sf"/>
</dbReference>
<dbReference type="PROSITE" id="PS50944">
    <property type="entry name" value="HTH_DTXR"/>
    <property type="match status" value="1"/>
</dbReference>
<feature type="domain" description="HTH dtxR-type" evidence="9">
    <location>
        <begin position="3"/>
        <end position="65"/>
    </location>
</feature>
<keyword evidence="6" id="KW-0238">DNA-binding</keyword>
<dbReference type="InterPro" id="IPR022687">
    <property type="entry name" value="HTH_DTXR"/>
</dbReference>
<keyword evidence="13" id="KW-1185">Reference proteome</keyword>
<reference evidence="10 13" key="1">
    <citation type="submission" date="2020-06" db="EMBL/GenBank/DDBJ databases">
        <title>Haloterrigena sp. nov., an extremely halophilic archaeon isolated from a saline sediment.</title>
        <authorList>
            <person name="Liu B.-B."/>
        </authorList>
    </citation>
    <scope>NUCLEOTIDE SEQUENCE</scope>
    <source>
        <strain evidence="10">SYSU A121-1</strain>
        <strain evidence="11 13">SYSU A558-1</strain>
    </source>
</reference>
<evidence type="ECO:0000256" key="7">
    <source>
        <dbReference type="ARBA" id="ARBA00023163"/>
    </source>
</evidence>
<dbReference type="PANTHER" id="PTHR33238:SF7">
    <property type="entry name" value="IRON-DEPENDENT TRANSCRIPTIONAL REGULATOR"/>
    <property type="match status" value="1"/>
</dbReference>
<dbReference type="GO" id="GO:0005737">
    <property type="term" value="C:cytoplasm"/>
    <property type="evidence" value="ECO:0007669"/>
    <property type="project" value="UniProtKB-SubCell"/>
</dbReference>
<dbReference type="InterPro" id="IPR050536">
    <property type="entry name" value="DtxR_MntR_Metal-Reg"/>
</dbReference>
<evidence type="ECO:0000313" key="11">
    <source>
        <dbReference type="EMBL" id="NUC71541.1"/>
    </source>
</evidence>
<evidence type="ECO:0000256" key="8">
    <source>
        <dbReference type="SAM" id="MobiDB-lite"/>
    </source>
</evidence>
<dbReference type="InterPro" id="IPR000835">
    <property type="entry name" value="HTH_MarR-typ"/>
</dbReference>
<dbReference type="GO" id="GO:0003700">
    <property type="term" value="F:DNA-binding transcription factor activity"/>
    <property type="evidence" value="ECO:0007669"/>
    <property type="project" value="InterPro"/>
</dbReference>
<dbReference type="EMBL" id="JABURA010000001">
    <property type="protein sequence ID" value="NUB92542.1"/>
    <property type="molecule type" value="Genomic_DNA"/>
</dbReference>
<evidence type="ECO:0000256" key="5">
    <source>
        <dbReference type="ARBA" id="ARBA00023015"/>
    </source>
</evidence>
<dbReference type="InterPro" id="IPR001367">
    <property type="entry name" value="Fe_dep_repressor"/>
</dbReference>
<dbReference type="Proteomes" id="UP001016761">
    <property type="component" value="Unassembled WGS sequence"/>
</dbReference>
<dbReference type="Gene3D" id="1.10.10.10">
    <property type="entry name" value="Winged helix-like DNA-binding domain superfamily/Winged helix DNA-binding domain"/>
    <property type="match status" value="1"/>
</dbReference>
<evidence type="ECO:0000256" key="3">
    <source>
        <dbReference type="ARBA" id="ARBA00011738"/>
    </source>
</evidence>
<dbReference type="Gene3D" id="2.30.30.90">
    <property type="match status" value="1"/>
</dbReference>
<dbReference type="SUPFAM" id="SSF50037">
    <property type="entry name" value="C-terminal domain of transcriptional repressors"/>
    <property type="match status" value="1"/>
</dbReference>
<dbReference type="Gene3D" id="1.10.60.10">
    <property type="entry name" value="Iron dependent repressor, metal binding and dimerisation domain"/>
    <property type="match status" value="1"/>
</dbReference>
<evidence type="ECO:0000259" key="9">
    <source>
        <dbReference type="PROSITE" id="PS50944"/>
    </source>
</evidence>
<dbReference type="InterPro" id="IPR036421">
    <property type="entry name" value="Fe_dep_repressor_sf"/>
</dbReference>
<dbReference type="InterPro" id="IPR022689">
    <property type="entry name" value="Iron_dep_repressor"/>
</dbReference>
<dbReference type="Pfam" id="PF01325">
    <property type="entry name" value="Fe_dep_repress"/>
    <property type="match status" value="1"/>
</dbReference>
<evidence type="ECO:0000256" key="6">
    <source>
        <dbReference type="ARBA" id="ARBA00023125"/>
    </source>
</evidence>
<feature type="region of interest" description="Disordered" evidence="8">
    <location>
        <begin position="124"/>
        <end position="150"/>
    </location>
</feature>
<dbReference type="EMBL" id="JABUQZ010000001">
    <property type="protein sequence ID" value="NUC71541.1"/>
    <property type="molecule type" value="Genomic_DNA"/>
</dbReference>
<comment type="similarity">
    <text evidence="2">Belongs to the DtxR/MntR family.</text>
</comment>
<dbReference type="SUPFAM" id="SSF46785">
    <property type="entry name" value="Winged helix' DNA-binding domain"/>
    <property type="match status" value="1"/>
</dbReference>
<dbReference type="GO" id="GO:0046914">
    <property type="term" value="F:transition metal ion binding"/>
    <property type="evidence" value="ECO:0007669"/>
    <property type="project" value="InterPro"/>
</dbReference>
<comment type="subcellular location">
    <subcellularLocation>
        <location evidence="1">Cytoplasm</location>
    </subcellularLocation>
</comment>
<dbReference type="FunFam" id="1.10.60.10:FF:000004">
    <property type="entry name" value="DtxR family transcriptional regulator"/>
    <property type="match status" value="1"/>
</dbReference>
<dbReference type="GO" id="GO:0003677">
    <property type="term" value="F:DNA binding"/>
    <property type="evidence" value="ECO:0007669"/>
    <property type="project" value="UniProtKB-KW"/>
</dbReference>
<keyword evidence="4" id="KW-0408">Iron</keyword>
<accession>A0A8J8GQ71</accession>
<dbReference type="SMART" id="SM00529">
    <property type="entry name" value="HTH_DTXR"/>
    <property type="match status" value="1"/>
</dbReference>
<protein>
    <submittedName>
        <fullName evidence="10">Metal-dependent transcriptional regulator</fullName>
    </submittedName>
</protein>
<dbReference type="SMART" id="SM00347">
    <property type="entry name" value="HTH_MARR"/>
    <property type="match status" value="1"/>
</dbReference>
<evidence type="ECO:0000256" key="1">
    <source>
        <dbReference type="ARBA" id="ARBA00004496"/>
    </source>
</evidence>
<proteinExistence type="inferred from homology"/>
<keyword evidence="5" id="KW-0805">Transcription regulation</keyword>
<dbReference type="Proteomes" id="UP000728647">
    <property type="component" value="Unassembled WGS sequence"/>
</dbReference>
<sequence>MMLSDVMEDYLKTIYQLQRETDDRIKTSAIADELDVTSPTVTSMLDKLEERGLVDREKYRGVTLTDEGETVALEVVRHHRLLEAYLTEHLDYDWAEVHEEADRLEHHISEDFEARVADVLGEPTVDPHGAPIPGADLEPPERPEGESVTSFSAGDTVIVEEVADRDADVLSYLAEHGVRPGVELEIVEVAPFGMITARSSDHDSDVSLPESVAHHVRVTEPPELEQ</sequence>
<keyword evidence="7" id="KW-0804">Transcription</keyword>
<evidence type="ECO:0000256" key="2">
    <source>
        <dbReference type="ARBA" id="ARBA00007871"/>
    </source>
</evidence>
<dbReference type="InterPro" id="IPR008988">
    <property type="entry name" value="Transcriptional_repressor_C"/>
</dbReference>
<evidence type="ECO:0000313" key="12">
    <source>
        <dbReference type="Proteomes" id="UP000728647"/>
    </source>
</evidence>